<keyword evidence="1" id="KW-0472">Membrane</keyword>
<evidence type="ECO:0000313" key="3">
    <source>
        <dbReference type="Proteomes" id="UP001062738"/>
    </source>
</evidence>
<keyword evidence="3" id="KW-1185">Reference proteome</keyword>
<reference evidence="2" key="1">
    <citation type="submission" date="2022-09" db="EMBL/GenBank/DDBJ databases">
        <authorList>
            <person name="Zoaiter M."/>
        </authorList>
    </citation>
    <scope>NUCLEOTIDE SEQUENCE</scope>
    <source>
        <strain evidence="2">DSM 19848</strain>
    </source>
</reference>
<gene>
    <name evidence="2" type="ORF">OCK72_10110</name>
</gene>
<proteinExistence type="predicted"/>
<dbReference type="RefSeq" id="WP_265152707.1">
    <property type="nucleotide sequence ID" value="NZ_JAOXXL010000037.1"/>
</dbReference>
<feature type="transmembrane region" description="Helical" evidence="1">
    <location>
        <begin position="34"/>
        <end position="57"/>
    </location>
</feature>
<accession>A0ABT4DKI2</accession>
<name>A0ABT4DKI2_FUSSI</name>
<sequence length="61" mass="6947">AFILSQDQTLRSIFLIAHSCYLLFTPFYGCFLSFLYSVANVLVALTSTILTLFLDFVNNIF</sequence>
<dbReference type="Proteomes" id="UP001062738">
    <property type="component" value="Unassembled WGS sequence"/>
</dbReference>
<feature type="non-terminal residue" evidence="2">
    <location>
        <position position="1"/>
    </location>
</feature>
<organism evidence="2 3">
    <name type="scientific">Fusobacterium simiae</name>
    <dbReference type="NCBI Taxonomy" id="855"/>
    <lineage>
        <taxon>Bacteria</taxon>
        <taxon>Fusobacteriati</taxon>
        <taxon>Fusobacteriota</taxon>
        <taxon>Fusobacteriia</taxon>
        <taxon>Fusobacteriales</taxon>
        <taxon>Fusobacteriaceae</taxon>
        <taxon>Fusobacterium</taxon>
    </lineage>
</organism>
<keyword evidence="1" id="KW-1133">Transmembrane helix</keyword>
<comment type="caution">
    <text evidence="2">The sequence shown here is derived from an EMBL/GenBank/DDBJ whole genome shotgun (WGS) entry which is preliminary data.</text>
</comment>
<evidence type="ECO:0000256" key="1">
    <source>
        <dbReference type="SAM" id="Phobius"/>
    </source>
</evidence>
<keyword evidence="1" id="KW-0812">Transmembrane</keyword>
<dbReference type="EMBL" id="JAOXXL010000037">
    <property type="protein sequence ID" value="MCY7008978.1"/>
    <property type="molecule type" value="Genomic_DNA"/>
</dbReference>
<evidence type="ECO:0000313" key="2">
    <source>
        <dbReference type="EMBL" id="MCY7008978.1"/>
    </source>
</evidence>
<protein>
    <submittedName>
        <fullName evidence="2">Uncharacterized protein</fullName>
    </submittedName>
</protein>
<feature type="transmembrane region" description="Helical" evidence="1">
    <location>
        <begin position="12"/>
        <end position="28"/>
    </location>
</feature>